<dbReference type="EMBL" id="CP031320">
    <property type="protein sequence ID" value="AXK32698.1"/>
    <property type="molecule type" value="Genomic_DNA"/>
</dbReference>
<proteinExistence type="predicted"/>
<dbReference type="Proteomes" id="UP000254425">
    <property type="component" value="Chromosome"/>
</dbReference>
<gene>
    <name evidence="1" type="ORF">DVA86_08595</name>
</gene>
<organism evidence="1 2">
    <name type="scientific">Streptomyces armeniacus</name>
    <dbReference type="NCBI Taxonomy" id="83291"/>
    <lineage>
        <taxon>Bacteria</taxon>
        <taxon>Bacillati</taxon>
        <taxon>Actinomycetota</taxon>
        <taxon>Actinomycetes</taxon>
        <taxon>Kitasatosporales</taxon>
        <taxon>Streptomycetaceae</taxon>
        <taxon>Streptomyces</taxon>
    </lineage>
</organism>
<keyword evidence="2" id="KW-1185">Reference proteome</keyword>
<evidence type="ECO:0000313" key="1">
    <source>
        <dbReference type="EMBL" id="AXK32698.1"/>
    </source>
</evidence>
<dbReference type="Gene3D" id="3.30.1330.40">
    <property type="entry name" value="RutC-like"/>
    <property type="match status" value="1"/>
</dbReference>
<dbReference type="RefSeq" id="WP_208877083.1">
    <property type="nucleotide sequence ID" value="NZ_CP031320.1"/>
</dbReference>
<sequence length="143" mass="15579">MSNAIQVARHGVPWEEKYGYVQAVRRGDTVYLSGQVAHDGTELVAPAPVDDDGRVTDFTRTAEQLRQCYANAAELLRSFGASLDDVVEEVIYARDVDAADAAAGPVRKEAYGRPDPQVASTMVGTPRLAFPQLLVEVRFTARV</sequence>
<dbReference type="SUPFAM" id="SSF55298">
    <property type="entry name" value="YjgF-like"/>
    <property type="match status" value="1"/>
</dbReference>
<dbReference type="InterPro" id="IPR035959">
    <property type="entry name" value="RutC-like_sf"/>
</dbReference>
<dbReference type="AlphaFoldDB" id="A0A345XM32"/>
<name>A0A345XM32_9ACTN</name>
<reference evidence="1 2" key="1">
    <citation type="submission" date="2018-07" db="EMBL/GenBank/DDBJ databases">
        <title>Draft genome of the type strain Streptomyces armeniacus ATCC 15676.</title>
        <authorList>
            <person name="Labana P."/>
            <person name="Gosse J.T."/>
            <person name="Boddy C.N."/>
        </authorList>
    </citation>
    <scope>NUCLEOTIDE SEQUENCE [LARGE SCALE GENOMIC DNA]</scope>
    <source>
        <strain evidence="1 2">ATCC 15676</strain>
    </source>
</reference>
<protein>
    <submittedName>
        <fullName evidence="1">RidA family protein</fullName>
    </submittedName>
</protein>
<dbReference type="InterPro" id="IPR006175">
    <property type="entry name" value="YjgF/YER057c/UK114"/>
</dbReference>
<dbReference type="PANTHER" id="PTHR43857">
    <property type="entry name" value="BLR7761 PROTEIN"/>
    <property type="match status" value="1"/>
</dbReference>
<evidence type="ECO:0000313" key="2">
    <source>
        <dbReference type="Proteomes" id="UP000254425"/>
    </source>
</evidence>
<dbReference type="KEGG" id="sarm:DVA86_08595"/>
<dbReference type="PANTHER" id="PTHR43857:SF1">
    <property type="entry name" value="YJGH FAMILY PROTEIN"/>
    <property type="match status" value="1"/>
</dbReference>
<dbReference type="Pfam" id="PF01042">
    <property type="entry name" value="Ribonuc_L-PSP"/>
    <property type="match status" value="1"/>
</dbReference>
<accession>A0A345XM32</accession>